<keyword evidence="1" id="KW-0812">Transmembrane</keyword>
<dbReference type="RefSeq" id="WP_330078194.1">
    <property type="nucleotide sequence ID" value="NZ_JAZDQJ010000067.1"/>
</dbReference>
<evidence type="ECO:0000313" key="4">
    <source>
        <dbReference type="Proteomes" id="UP001335100"/>
    </source>
</evidence>
<dbReference type="Proteomes" id="UP001335100">
    <property type="component" value="Unassembled WGS sequence"/>
</dbReference>
<dbReference type="InterPro" id="IPR025746">
    <property type="entry name" value="PilX_N_dom"/>
</dbReference>
<keyword evidence="1" id="KW-1133">Transmembrane helix</keyword>
<protein>
    <submittedName>
        <fullName evidence="3">PilX N-terminal domain-containing pilus assembly protein</fullName>
    </submittedName>
</protein>
<feature type="domain" description="Type 4 fimbrial biogenesis protein PilX N-terminal" evidence="2">
    <location>
        <begin position="16"/>
        <end position="61"/>
    </location>
</feature>
<evidence type="ECO:0000313" key="3">
    <source>
        <dbReference type="EMBL" id="MEE1937546.1"/>
    </source>
</evidence>
<sequence>MITEGERSPCGRRQCGAVLVLSMVLLVLLGVLGLLAMQATTQQTRMASNLLASLQAFEIAEHVLRTAEARLPGMTPPGWHPLGTGRYQIENLGQTDKAVRMPDKQTVTLLRITAIAEQRQARVVLQSVVAWPLSPEHGPAQRILWRQLPGES</sequence>
<gene>
    <name evidence="3" type="ORF">V0R50_30330</name>
</gene>
<feature type="transmembrane region" description="Helical" evidence="1">
    <location>
        <begin position="16"/>
        <end position="36"/>
    </location>
</feature>
<name>A0ABU7I1R3_9PSED</name>
<dbReference type="EMBL" id="JAZDQJ010000067">
    <property type="protein sequence ID" value="MEE1937546.1"/>
    <property type="molecule type" value="Genomic_DNA"/>
</dbReference>
<reference evidence="3 4" key="1">
    <citation type="submission" date="2024-01" db="EMBL/GenBank/DDBJ databases">
        <title>Unpublished Manusciprt.</title>
        <authorList>
            <person name="Duman M."/>
            <person name="Valdes E.G."/>
            <person name="Ajmi N."/>
            <person name="Altun S."/>
            <person name="Saticioglu I.B."/>
        </authorList>
    </citation>
    <scope>NUCLEOTIDE SEQUENCE [LARGE SCALE GENOMIC DNA]</scope>
    <source>
        <strain evidence="3 4">148P</strain>
    </source>
</reference>
<keyword evidence="4" id="KW-1185">Reference proteome</keyword>
<proteinExistence type="predicted"/>
<evidence type="ECO:0000256" key="1">
    <source>
        <dbReference type="SAM" id="Phobius"/>
    </source>
</evidence>
<comment type="caution">
    <text evidence="3">The sequence shown here is derived from an EMBL/GenBank/DDBJ whole genome shotgun (WGS) entry which is preliminary data.</text>
</comment>
<keyword evidence="1" id="KW-0472">Membrane</keyword>
<evidence type="ECO:0000259" key="2">
    <source>
        <dbReference type="Pfam" id="PF14341"/>
    </source>
</evidence>
<organism evidence="3 4">
    <name type="scientific">Pseudomonas ulcerans</name>
    <dbReference type="NCBI Taxonomy" id="3115852"/>
    <lineage>
        <taxon>Bacteria</taxon>
        <taxon>Pseudomonadati</taxon>
        <taxon>Pseudomonadota</taxon>
        <taxon>Gammaproteobacteria</taxon>
        <taxon>Pseudomonadales</taxon>
        <taxon>Pseudomonadaceae</taxon>
        <taxon>Pseudomonas</taxon>
    </lineage>
</organism>
<accession>A0ABU7I1R3</accession>
<dbReference type="Pfam" id="PF14341">
    <property type="entry name" value="PilX_N"/>
    <property type="match status" value="1"/>
</dbReference>